<evidence type="ECO:0008006" key="3">
    <source>
        <dbReference type="Google" id="ProtNLM"/>
    </source>
</evidence>
<comment type="caution">
    <text evidence="1">The sequence shown here is derived from an EMBL/GenBank/DDBJ whole genome shotgun (WGS) entry which is preliminary data.</text>
</comment>
<reference evidence="1" key="2">
    <citation type="submission" date="2023-05" db="EMBL/GenBank/DDBJ databases">
        <authorList>
            <consortium name="Lawrence Berkeley National Laboratory"/>
            <person name="Steindorff A."/>
            <person name="Hensen N."/>
            <person name="Bonometti L."/>
            <person name="Westerberg I."/>
            <person name="Brannstrom I.O."/>
            <person name="Guillou S."/>
            <person name="Cros-Aarteil S."/>
            <person name="Calhoun S."/>
            <person name="Haridas S."/>
            <person name="Kuo A."/>
            <person name="Mondo S."/>
            <person name="Pangilinan J."/>
            <person name="Riley R."/>
            <person name="Labutti K."/>
            <person name="Andreopoulos B."/>
            <person name="Lipzen A."/>
            <person name="Chen C."/>
            <person name="Yanf M."/>
            <person name="Daum C."/>
            <person name="Ng V."/>
            <person name="Clum A."/>
            <person name="Ohm R."/>
            <person name="Martin F."/>
            <person name="Silar P."/>
            <person name="Natvig D."/>
            <person name="Lalanne C."/>
            <person name="Gautier V."/>
            <person name="Ament-Velasquez S.L."/>
            <person name="Kruys A."/>
            <person name="Hutchinson M.I."/>
            <person name="Powell A.J."/>
            <person name="Barry K."/>
            <person name="Miller A.N."/>
            <person name="Grigoriev I.V."/>
            <person name="Debuchy R."/>
            <person name="Gladieux P."/>
            <person name="Thoren M.H."/>
            <person name="Johannesson H."/>
        </authorList>
    </citation>
    <scope>NUCLEOTIDE SEQUENCE</scope>
    <source>
        <strain evidence="1">PSN309</strain>
    </source>
</reference>
<protein>
    <recommendedName>
        <fullName evidence="3">Fungal N-terminal domain-containing protein</fullName>
    </recommendedName>
</protein>
<gene>
    <name evidence="1" type="ORF">QBC35DRAFT_553321</name>
</gene>
<name>A0AAN6WRF1_9PEZI</name>
<evidence type="ECO:0000313" key="1">
    <source>
        <dbReference type="EMBL" id="KAK4186795.1"/>
    </source>
</evidence>
<accession>A0AAN6WRF1</accession>
<keyword evidence="2" id="KW-1185">Reference proteome</keyword>
<sequence length="255" mass="27829">MDPLSIAASIAGLLSASTAIGKVLKPYVEAARGTPKMDHQVHSSLRAEWSREELKTNIAMLLNSQRDLASRVMNIEDGLDTLTVASTKQNTEDPPACSILDGIEHSKKSDSRSLSAQANPTNLNVLSTDSLALSGHPQSQKPLIFEFEKDLELSRPYRRIPQNRISMDFSFRSSVALSHAWSAFSSLSLSDISNISVIALPIDSNELSNMQHYTCGRRKPAEHLLHSTSSVPVTPAPYKAGAETPLLYQSVWTSS</sequence>
<dbReference type="Proteomes" id="UP001302126">
    <property type="component" value="Unassembled WGS sequence"/>
</dbReference>
<dbReference type="AlphaFoldDB" id="A0AAN6WRF1"/>
<proteinExistence type="predicted"/>
<organism evidence="1 2">
    <name type="scientific">Podospora australis</name>
    <dbReference type="NCBI Taxonomy" id="1536484"/>
    <lineage>
        <taxon>Eukaryota</taxon>
        <taxon>Fungi</taxon>
        <taxon>Dikarya</taxon>
        <taxon>Ascomycota</taxon>
        <taxon>Pezizomycotina</taxon>
        <taxon>Sordariomycetes</taxon>
        <taxon>Sordariomycetidae</taxon>
        <taxon>Sordariales</taxon>
        <taxon>Podosporaceae</taxon>
        <taxon>Podospora</taxon>
    </lineage>
</organism>
<dbReference type="EMBL" id="MU864415">
    <property type="protein sequence ID" value="KAK4186795.1"/>
    <property type="molecule type" value="Genomic_DNA"/>
</dbReference>
<evidence type="ECO:0000313" key="2">
    <source>
        <dbReference type="Proteomes" id="UP001302126"/>
    </source>
</evidence>
<reference evidence="1" key="1">
    <citation type="journal article" date="2023" name="Mol. Phylogenet. Evol.">
        <title>Genome-scale phylogeny and comparative genomics of the fungal order Sordariales.</title>
        <authorList>
            <person name="Hensen N."/>
            <person name="Bonometti L."/>
            <person name="Westerberg I."/>
            <person name="Brannstrom I.O."/>
            <person name="Guillou S."/>
            <person name="Cros-Aarteil S."/>
            <person name="Calhoun S."/>
            <person name="Haridas S."/>
            <person name="Kuo A."/>
            <person name="Mondo S."/>
            <person name="Pangilinan J."/>
            <person name="Riley R."/>
            <person name="LaButti K."/>
            <person name="Andreopoulos B."/>
            <person name="Lipzen A."/>
            <person name="Chen C."/>
            <person name="Yan M."/>
            <person name="Daum C."/>
            <person name="Ng V."/>
            <person name="Clum A."/>
            <person name="Steindorff A."/>
            <person name="Ohm R.A."/>
            <person name="Martin F."/>
            <person name="Silar P."/>
            <person name="Natvig D.O."/>
            <person name="Lalanne C."/>
            <person name="Gautier V."/>
            <person name="Ament-Velasquez S.L."/>
            <person name="Kruys A."/>
            <person name="Hutchinson M.I."/>
            <person name="Powell A.J."/>
            <person name="Barry K."/>
            <person name="Miller A.N."/>
            <person name="Grigoriev I.V."/>
            <person name="Debuchy R."/>
            <person name="Gladieux P."/>
            <person name="Hiltunen Thoren M."/>
            <person name="Johannesson H."/>
        </authorList>
    </citation>
    <scope>NUCLEOTIDE SEQUENCE</scope>
    <source>
        <strain evidence="1">PSN309</strain>
    </source>
</reference>